<organism evidence="1 2">
    <name type="scientific">Candidatus Fimadaptatus faecigallinarum</name>
    <dbReference type="NCBI Taxonomy" id="2840814"/>
    <lineage>
        <taxon>Bacteria</taxon>
        <taxon>Bacillati</taxon>
        <taxon>Bacillota</taxon>
        <taxon>Clostridia</taxon>
        <taxon>Eubacteriales</taxon>
        <taxon>Candidatus Fimadaptatus</taxon>
    </lineage>
</organism>
<dbReference type="EMBL" id="DVNK01000008">
    <property type="protein sequence ID" value="HIU45841.1"/>
    <property type="molecule type" value="Genomic_DNA"/>
</dbReference>
<evidence type="ECO:0008006" key="3">
    <source>
        <dbReference type="Google" id="ProtNLM"/>
    </source>
</evidence>
<evidence type="ECO:0000313" key="1">
    <source>
        <dbReference type="EMBL" id="HIU45841.1"/>
    </source>
</evidence>
<proteinExistence type="predicted"/>
<accession>A0A9D1LPU9</accession>
<name>A0A9D1LPU9_9FIRM</name>
<comment type="caution">
    <text evidence="1">The sequence shown here is derived from an EMBL/GenBank/DDBJ whole genome shotgun (WGS) entry which is preliminary data.</text>
</comment>
<sequence>MVSYKAGRMLNRFDVYSRVGALDASGRVGYSRGALKGRVRAFASAIDPNEQLTGHQLEHPATHRLIVRGKADIVPGDVLERDGERYFVSAVRDVGLMGLFTVLICVRREV</sequence>
<evidence type="ECO:0000313" key="2">
    <source>
        <dbReference type="Proteomes" id="UP000824123"/>
    </source>
</evidence>
<reference evidence="1" key="2">
    <citation type="journal article" date="2021" name="PeerJ">
        <title>Extensive microbial diversity within the chicken gut microbiome revealed by metagenomics and culture.</title>
        <authorList>
            <person name="Gilroy R."/>
            <person name="Ravi A."/>
            <person name="Getino M."/>
            <person name="Pursley I."/>
            <person name="Horton D.L."/>
            <person name="Alikhan N.F."/>
            <person name="Baker D."/>
            <person name="Gharbi K."/>
            <person name="Hall N."/>
            <person name="Watson M."/>
            <person name="Adriaenssens E.M."/>
            <person name="Foster-Nyarko E."/>
            <person name="Jarju S."/>
            <person name="Secka A."/>
            <person name="Antonio M."/>
            <person name="Oren A."/>
            <person name="Chaudhuri R.R."/>
            <person name="La Ragione R."/>
            <person name="Hildebrand F."/>
            <person name="Pallen M.J."/>
        </authorList>
    </citation>
    <scope>NUCLEOTIDE SEQUENCE</scope>
    <source>
        <strain evidence="1">ChiSxjej2B14-8506</strain>
    </source>
</reference>
<gene>
    <name evidence="1" type="ORF">IAC59_01110</name>
</gene>
<reference evidence="1" key="1">
    <citation type="submission" date="2020-10" db="EMBL/GenBank/DDBJ databases">
        <authorList>
            <person name="Gilroy R."/>
        </authorList>
    </citation>
    <scope>NUCLEOTIDE SEQUENCE</scope>
    <source>
        <strain evidence="1">ChiSxjej2B14-8506</strain>
    </source>
</reference>
<dbReference type="Proteomes" id="UP000824123">
    <property type="component" value="Unassembled WGS sequence"/>
</dbReference>
<dbReference type="AlphaFoldDB" id="A0A9D1LPU9"/>
<protein>
    <recommendedName>
        <fullName evidence="3">Head-tail adaptor protein</fullName>
    </recommendedName>
</protein>